<evidence type="ECO:0000256" key="3">
    <source>
        <dbReference type="ARBA" id="ARBA00022605"/>
    </source>
</evidence>
<reference evidence="7" key="1">
    <citation type="submission" date="2020-10" db="EMBL/GenBank/DDBJ databases">
        <authorList>
            <person name="Gilroy R."/>
        </authorList>
    </citation>
    <scope>NUCLEOTIDE SEQUENCE</scope>
    <source>
        <strain evidence="7">C6-149</strain>
    </source>
</reference>
<keyword evidence="5" id="KW-0486">Methionine biosynthesis</keyword>
<evidence type="ECO:0000256" key="1">
    <source>
        <dbReference type="ARBA" id="ARBA00004945"/>
    </source>
</evidence>
<dbReference type="InterPro" id="IPR000845">
    <property type="entry name" value="Nucleoside_phosphorylase_d"/>
</dbReference>
<dbReference type="PANTHER" id="PTHR46832:SF1">
    <property type="entry name" value="5'-METHYLTHIOADENOSINE_S-ADENOSYLHOMOCYSTEINE NUCLEOSIDASE"/>
    <property type="match status" value="1"/>
</dbReference>
<gene>
    <name evidence="7" type="ORF">IAA89_01125</name>
</gene>
<dbReference type="SUPFAM" id="SSF53167">
    <property type="entry name" value="Purine and uridine phosphorylases"/>
    <property type="match status" value="1"/>
</dbReference>
<dbReference type="EMBL" id="JADIMP010000021">
    <property type="protein sequence ID" value="MBO8441041.1"/>
    <property type="molecule type" value="Genomic_DNA"/>
</dbReference>
<evidence type="ECO:0000256" key="5">
    <source>
        <dbReference type="ARBA" id="ARBA00023167"/>
    </source>
</evidence>
<proteinExistence type="predicted"/>
<organism evidence="7 8">
    <name type="scientific">Candidatus Gallilactobacillus intestinavium</name>
    <dbReference type="NCBI Taxonomy" id="2840838"/>
    <lineage>
        <taxon>Bacteria</taxon>
        <taxon>Bacillati</taxon>
        <taxon>Bacillota</taxon>
        <taxon>Bacilli</taxon>
        <taxon>Lactobacillales</taxon>
        <taxon>Lactobacillaceae</taxon>
        <taxon>Lactobacillaceae incertae sedis</taxon>
        <taxon>Candidatus Gallilactobacillus</taxon>
    </lineage>
</organism>
<dbReference type="GO" id="GO:0009164">
    <property type="term" value="P:nucleoside catabolic process"/>
    <property type="evidence" value="ECO:0007669"/>
    <property type="project" value="InterPro"/>
</dbReference>
<dbReference type="GO" id="GO:0008930">
    <property type="term" value="F:methylthioadenosine nucleosidase activity"/>
    <property type="evidence" value="ECO:0007669"/>
    <property type="project" value="InterPro"/>
</dbReference>
<evidence type="ECO:0000256" key="2">
    <source>
        <dbReference type="ARBA" id="ARBA00011974"/>
    </source>
</evidence>
<dbReference type="GO" id="GO:0019284">
    <property type="term" value="P:L-methionine salvage from S-adenosylmethionine"/>
    <property type="evidence" value="ECO:0007669"/>
    <property type="project" value="TreeGrafter"/>
</dbReference>
<name>A0A9D9E6V9_9LACO</name>
<dbReference type="EC" id="3.2.2.9" evidence="2"/>
<dbReference type="GO" id="GO:0019509">
    <property type="term" value="P:L-methionine salvage from methylthioadenosine"/>
    <property type="evidence" value="ECO:0007669"/>
    <property type="project" value="InterPro"/>
</dbReference>
<evidence type="ECO:0000259" key="6">
    <source>
        <dbReference type="Pfam" id="PF01048"/>
    </source>
</evidence>
<evidence type="ECO:0000256" key="4">
    <source>
        <dbReference type="ARBA" id="ARBA00022801"/>
    </source>
</evidence>
<comment type="pathway">
    <text evidence="1">Amino-acid biosynthesis; L-methionine biosynthesis via salvage pathway; S-methyl-5-thio-alpha-D-ribose 1-phosphate from S-methyl-5'-thioadenosine (hydrolase route): step 1/2.</text>
</comment>
<dbReference type="NCBIfam" id="NF004079">
    <property type="entry name" value="PRK05584.1"/>
    <property type="match status" value="1"/>
</dbReference>
<dbReference type="NCBIfam" id="TIGR01704">
    <property type="entry name" value="MTA_SAH-Nsdase"/>
    <property type="match status" value="1"/>
</dbReference>
<dbReference type="PANTHER" id="PTHR46832">
    <property type="entry name" value="5'-METHYLTHIOADENOSINE/S-ADENOSYLHOMOCYSTEINE NUCLEOSIDASE"/>
    <property type="match status" value="1"/>
</dbReference>
<evidence type="ECO:0000313" key="8">
    <source>
        <dbReference type="Proteomes" id="UP000823614"/>
    </source>
</evidence>
<dbReference type="GO" id="GO:0005829">
    <property type="term" value="C:cytosol"/>
    <property type="evidence" value="ECO:0007669"/>
    <property type="project" value="TreeGrafter"/>
</dbReference>
<reference evidence="7" key="2">
    <citation type="journal article" date="2021" name="PeerJ">
        <title>Extensive microbial diversity within the chicken gut microbiome revealed by metagenomics and culture.</title>
        <authorList>
            <person name="Gilroy R."/>
            <person name="Ravi A."/>
            <person name="Getino M."/>
            <person name="Pursley I."/>
            <person name="Horton D.L."/>
            <person name="Alikhan N.F."/>
            <person name="Baker D."/>
            <person name="Gharbi K."/>
            <person name="Hall N."/>
            <person name="Watson M."/>
            <person name="Adriaenssens E.M."/>
            <person name="Foster-Nyarko E."/>
            <person name="Jarju S."/>
            <person name="Secka A."/>
            <person name="Antonio M."/>
            <person name="Oren A."/>
            <person name="Chaudhuri R.R."/>
            <person name="La Ragione R."/>
            <person name="Hildebrand F."/>
            <person name="Pallen M.J."/>
        </authorList>
    </citation>
    <scope>NUCLEOTIDE SEQUENCE</scope>
    <source>
        <strain evidence="7">C6-149</strain>
    </source>
</reference>
<comment type="caution">
    <text evidence="7">The sequence shown here is derived from an EMBL/GenBank/DDBJ whole genome shotgun (WGS) entry which is preliminary data.</text>
</comment>
<protein>
    <recommendedName>
        <fullName evidence="2">adenosylhomocysteine nucleosidase</fullName>
        <ecNumber evidence="2">3.2.2.9</ecNumber>
    </recommendedName>
</protein>
<dbReference type="Gene3D" id="3.40.50.1580">
    <property type="entry name" value="Nucleoside phosphorylase domain"/>
    <property type="match status" value="1"/>
</dbReference>
<dbReference type="AlphaFoldDB" id="A0A9D9E6V9"/>
<dbReference type="GO" id="GO:0008782">
    <property type="term" value="F:adenosylhomocysteine nucleosidase activity"/>
    <property type="evidence" value="ECO:0007669"/>
    <property type="project" value="UniProtKB-EC"/>
</dbReference>
<dbReference type="InterPro" id="IPR010049">
    <property type="entry name" value="MTA_SAH_Nsdase"/>
</dbReference>
<dbReference type="Proteomes" id="UP000823614">
    <property type="component" value="Unassembled WGS sequence"/>
</dbReference>
<dbReference type="CDD" id="cd09008">
    <property type="entry name" value="MTAN"/>
    <property type="match status" value="1"/>
</dbReference>
<sequence>MKFGILCAMEEELHTLLINLENKCEKKVGDITFYLGTINNVNVVLTQSGIGKVSAGLSTGLLISLFKVDVVINSGSAAGIGGSLKIGDVVISNKTAYWDVDATAAGYRVGQLPQEKLFFKASNEWIDRIEASLSINKIPYHVGLIVSGDSFVSSKKMINTIKNNFPDALSCEMEGAAVGQVATKFNVPYLVIRAISDNGDESANDNFDQFIVDAGRKSAQVLLDLISNCTFKEK</sequence>
<keyword evidence="3" id="KW-0028">Amino-acid biosynthesis</keyword>
<evidence type="ECO:0000313" key="7">
    <source>
        <dbReference type="EMBL" id="MBO8441041.1"/>
    </source>
</evidence>
<accession>A0A9D9E6V9</accession>
<keyword evidence="4 7" id="KW-0378">Hydrolase</keyword>
<keyword evidence="7" id="KW-0326">Glycosidase</keyword>
<dbReference type="InterPro" id="IPR035994">
    <property type="entry name" value="Nucleoside_phosphorylase_sf"/>
</dbReference>
<dbReference type="Pfam" id="PF01048">
    <property type="entry name" value="PNP_UDP_1"/>
    <property type="match status" value="1"/>
</dbReference>
<feature type="domain" description="Nucleoside phosphorylase" evidence="6">
    <location>
        <begin position="2"/>
        <end position="226"/>
    </location>
</feature>